<organism evidence="1 2">
    <name type="scientific">Paenibacillus rhizoplanae</name>
    <dbReference type="NCBI Taxonomy" id="1917181"/>
    <lineage>
        <taxon>Bacteria</taxon>
        <taxon>Bacillati</taxon>
        <taxon>Bacillota</taxon>
        <taxon>Bacilli</taxon>
        <taxon>Bacillales</taxon>
        <taxon>Paenibacillaceae</taxon>
        <taxon>Paenibacillus</taxon>
    </lineage>
</organism>
<dbReference type="Pfam" id="PF07931">
    <property type="entry name" value="CPT"/>
    <property type="match status" value="1"/>
</dbReference>
<comment type="caution">
    <text evidence="1">The sequence shown here is derived from an EMBL/GenBank/DDBJ whole genome shotgun (WGS) entry which is preliminary data.</text>
</comment>
<keyword evidence="2" id="KW-1185">Reference proteome</keyword>
<dbReference type="Proteomes" id="UP001597448">
    <property type="component" value="Unassembled WGS sequence"/>
</dbReference>
<proteinExistence type="predicted"/>
<dbReference type="Gene3D" id="3.40.50.300">
    <property type="entry name" value="P-loop containing nucleotide triphosphate hydrolases"/>
    <property type="match status" value="1"/>
</dbReference>
<dbReference type="InterPro" id="IPR012853">
    <property type="entry name" value="CPT"/>
</dbReference>
<protein>
    <submittedName>
        <fullName evidence="1">Chloramphenicol phosphotransferase CPT family protein</fullName>
    </submittedName>
</protein>
<dbReference type="PIRSF" id="PIRSF007531">
    <property type="entry name" value="CPT"/>
    <property type="match status" value="1"/>
</dbReference>
<name>A0ABW5FI40_9BACL</name>
<accession>A0ABW5FI40</accession>
<dbReference type="InterPro" id="IPR027417">
    <property type="entry name" value="P-loop_NTPase"/>
</dbReference>
<sequence>MLVLNGTSSSGKTSISAELIKQKEIPFYHVSIDDFFNNYNDFINHKFPDEPVREIDHQVVSEILDDSICSVFYSTIKLLSEMGFNVIVDTVFDNDKRFNEFLDHFADRITLFVGVLCSREELIRREQARGDRQIGLVDAQFDIVYRFDEYDLEVNTEELTPAECAEQIFNYIKSNQEYSAFQKLRKRDGNLNRTLLT</sequence>
<reference evidence="2" key="1">
    <citation type="journal article" date="2019" name="Int. J. Syst. Evol. Microbiol.">
        <title>The Global Catalogue of Microorganisms (GCM) 10K type strain sequencing project: providing services to taxonomists for standard genome sequencing and annotation.</title>
        <authorList>
            <consortium name="The Broad Institute Genomics Platform"/>
            <consortium name="The Broad Institute Genome Sequencing Center for Infectious Disease"/>
            <person name="Wu L."/>
            <person name="Ma J."/>
        </authorList>
    </citation>
    <scope>NUCLEOTIDE SEQUENCE [LARGE SCALE GENOMIC DNA]</scope>
    <source>
        <strain evidence="2">CCM 8725</strain>
    </source>
</reference>
<evidence type="ECO:0000313" key="2">
    <source>
        <dbReference type="Proteomes" id="UP001597448"/>
    </source>
</evidence>
<dbReference type="EMBL" id="JBHUKY010000110">
    <property type="protein sequence ID" value="MFD2414673.1"/>
    <property type="molecule type" value="Genomic_DNA"/>
</dbReference>
<dbReference type="SUPFAM" id="SSF52540">
    <property type="entry name" value="P-loop containing nucleoside triphosphate hydrolases"/>
    <property type="match status" value="1"/>
</dbReference>
<evidence type="ECO:0000313" key="1">
    <source>
        <dbReference type="EMBL" id="MFD2414673.1"/>
    </source>
</evidence>
<gene>
    <name evidence="1" type="ORF">ACFSX3_33030</name>
</gene>
<dbReference type="RefSeq" id="WP_209991761.1">
    <property type="nucleotide sequence ID" value="NZ_JBHSVQ010000001.1"/>
</dbReference>